<dbReference type="Pfam" id="PF00616">
    <property type="entry name" value="RasGAP"/>
    <property type="match status" value="1"/>
</dbReference>
<dbReference type="SMART" id="SM00323">
    <property type="entry name" value="RasGAP"/>
    <property type="match status" value="1"/>
</dbReference>
<dbReference type="InterPro" id="IPR001251">
    <property type="entry name" value="CRAL-TRIO_dom"/>
</dbReference>
<dbReference type="SUPFAM" id="SSF52087">
    <property type="entry name" value="CRAL/TRIO domain"/>
    <property type="match status" value="1"/>
</dbReference>
<feature type="region of interest" description="Disordered" evidence="3">
    <location>
        <begin position="2891"/>
        <end position="2922"/>
    </location>
</feature>
<dbReference type="InterPro" id="IPR016024">
    <property type="entry name" value="ARM-type_fold"/>
</dbReference>
<reference evidence="7" key="1">
    <citation type="submission" date="2021-02" db="EMBL/GenBank/DDBJ databases">
        <authorList>
            <person name="Nowell W R."/>
        </authorList>
    </citation>
    <scope>NUCLEOTIDE SEQUENCE</scope>
</reference>
<dbReference type="InterPro" id="IPR054071">
    <property type="entry name" value="PH_NF1"/>
</dbReference>
<dbReference type="SUPFAM" id="SSF48371">
    <property type="entry name" value="ARM repeat"/>
    <property type="match status" value="1"/>
</dbReference>
<dbReference type="Gene3D" id="1.10.506.10">
    <property type="entry name" value="GTPase Activation - p120gap, domain 1"/>
    <property type="match status" value="3"/>
</dbReference>
<dbReference type="PANTHER" id="PTHR10194">
    <property type="entry name" value="RAS GTPASE-ACTIVATING PROTEINS"/>
    <property type="match status" value="1"/>
</dbReference>
<dbReference type="EMBL" id="CAJNOL010002323">
    <property type="protein sequence ID" value="CAF1488645.1"/>
    <property type="molecule type" value="Genomic_DNA"/>
</dbReference>
<evidence type="ECO:0000313" key="8">
    <source>
        <dbReference type="Proteomes" id="UP000663870"/>
    </source>
</evidence>
<feature type="compositionally biased region" description="Polar residues" evidence="3">
    <location>
        <begin position="2976"/>
        <end position="2988"/>
    </location>
</feature>
<keyword evidence="8" id="KW-1185">Reference proteome</keyword>
<protein>
    <recommendedName>
        <fullName evidence="9">Neurofibromin</fullName>
    </recommendedName>
</protein>
<dbReference type="PROSITE" id="PS50018">
    <property type="entry name" value="RAS_GTPASE_ACTIV_2"/>
    <property type="match status" value="1"/>
</dbReference>
<dbReference type="InterPro" id="IPR008936">
    <property type="entry name" value="Rho_GTPase_activation_prot"/>
</dbReference>
<evidence type="ECO:0000259" key="4">
    <source>
        <dbReference type="PROSITE" id="PS50018"/>
    </source>
</evidence>
<dbReference type="InterPro" id="IPR036865">
    <property type="entry name" value="CRAL-TRIO_dom_sf"/>
</dbReference>
<dbReference type="InterPro" id="IPR039360">
    <property type="entry name" value="Ras_GTPase"/>
</dbReference>
<dbReference type="Proteomes" id="UP000663870">
    <property type="component" value="Unassembled WGS sequence"/>
</dbReference>
<feature type="region of interest" description="Disordered" evidence="3">
    <location>
        <begin position="1192"/>
        <end position="1219"/>
    </location>
</feature>
<dbReference type="Gene3D" id="2.30.29.30">
    <property type="entry name" value="Pleckstrin-homology domain (PH domain)/Phosphotyrosine-binding domain (PTB)"/>
    <property type="match status" value="1"/>
</dbReference>
<evidence type="ECO:0000313" key="6">
    <source>
        <dbReference type="EMBL" id="CAF0889211.1"/>
    </source>
</evidence>
<dbReference type="CDD" id="cd13313">
    <property type="entry name" value="PH_NF1"/>
    <property type="match status" value="1"/>
</dbReference>
<organism evidence="7 8">
    <name type="scientific">Rotaria sordida</name>
    <dbReference type="NCBI Taxonomy" id="392033"/>
    <lineage>
        <taxon>Eukaryota</taxon>
        <taxon>Metazoa</taxon>
        <taxon>Spiralia</taxon>
        <taxon>Gnathifera</taxon>
        <taxon>Rotifera</taxon>
        <taxon>Eurotatoria</taxon>
        <taxon>Bdelloidea</taxon>
        <taxon>Philodinida</taxon>
        <taxon>Philodinidae</taxon>
        <taxon>Rotaria</taxon>
    </lineage>
</organism>
<dbReference type="GO" id="GO:0005096">
    <property type="term" value="F:GTPase activator activity"/>
    <property type="evidence" value="ECO:0007669"/>
    <property type="project" value="UniProtKB-KW"/>
</dbReference>
<dbReference type="InterPro" id="IPR001936">
    <property type="entry name" value="RasGAP_dom"/>
</dbReference>
<evidence type="ECO:0000313" key="7">
    <source>
        <dbReference type="EMBL" id="CAF1488645.1"/>
    </source>
</evidence>
<feature type="region of interest" description="Disordered" evidence="3">
    <location>
        <begin position="969"/>
        <end position="1023"/>
    </location>
</feature>
<dbReference type="GO" id="GO:0016020">
    <property type="term" value="C:membrane"/>
    <property type="evidence" value="ECO:0007669"/>
    <property type="project" value="InterPro"/>
</dbReference>
<evidence type="ECO:0000259" key="5">
    <source>
        <dbReference type="PROSITE" id="PS50191"/>
    </source>
</evidence>
<evidence type="ECO:0000256" key="2">
    <source>
        <dbReference type="ARBA" id="ARBA00022553"/>
    </source>
</evidence>
<comment type="caution">
    <text evidence="7">The sequence shown here is derived from an EMBL/GenBank/DDBJ whole genome shotgun (WGS) entry which is preliminary data.</text>
</comment>
<evidence type="ECO:0000256" key="3">
    <source>
        <dbReference type="SAM" id="MobiDB-lite"/>
    </source>
</evidence>
<name>A0A815SD94_9BILA</name>
<dbReference type="SMART" id="SM00516">
    <property type="entry name" value="SEC14"/>
    <property type="match status" value="1"/>
</dbReference>
<feature type="compositionally biased region" description="Polar residues" evidence="3">
    <location>
        <begin position="969"/>
        <end position="985"/>
    </location>
</feature>
<dbReference type="Gene3D" id="3.40.525.10">
    <property type="entry name" value="CRAL-TRIO lipid binding domain"/>
    <property type="match status" value="1"/>
</dbReference>
<dbReference type="CDD" id="cd05130">
    <property type="entry name" value="RasGAP_Neurofibromin"/>
    <property type="match status" value="1"/>
</dbReference>
<dbReference type="PANTHER" id="PTHR10194:SF142">
    <property type="entry name" value="NEUROFIBROMIN"/>
    <property type="match status" value="1"/>
</dbReference>
<dbReference type="PROSITE" id="PS50191">
    <property type="entry name" value="CRAL_TRIO"/>
    <property type="match status" value="1"/>
</dbReference>
<evidence type="ECO:0000256" key="1">
    <source>
        <dbReference type="ARBA" id="ARBA00022468"/>
    </source>
</evidence>
<dbReference type="EMBL" id="CAJNOH010000124">
    <property type="protein sequence ID" value="CAF0889211.1"/>
    <property type="molecule type" value="Genomic_DNA"/>
</dbReference>
<dbReference type="CDD" id="cd00170">
    <property type="entry name" value="SEC14"/>
    <property type="match status" value="1"/>
</dbReference>
<feature type="domain" description="Ras-GAP" evidence="4">
    <location>
        <begin position="1330"/>
        <end position="1522"/>
    </location>
</feature>
<dbReference type="InterPro" id="IPR005331">
    <property type="entry name" value="Sulfotransferase"/>
</dbReference>
<sequence length="3397" mass="387130">MSTSKPVEWVSALIERFEDQLPIKCGELTNQMRLNLEQNKECLIALSRFKFSLVINGLTDILKTIDNTRYGGFDQEKNIYESYLIVLDAVEQCLANTKDLSTSRLHEAIYVNKLLPVVCKLLNVPGDGITVQHVRQLASNVLFALSVNNFSTLFSKVVSRLECLIATGDETYEAGDLDLIQHMNVDMLKLTRLLNEEVQKWRLLKKIHHTELVKSVEKAIWNWLDTYPEEFTDLQKRPNAELSDNCEKLFELLDSFGEANRRKVQYVWPLQMMLLVLCPIILEELVYALEKGGPCSAEHLRKRNCIDTLKRQLHTQVLGKQHSAGGTESAAVVTFVKLCKVATYINNKDSNNVLFVLVQSVIGDLKLILFNPLRPFSRGQDKINSDLELMIEFFLACLRLNPHNNEVLRICLNLSSPAMFHYVLVKALYRIITQKRLAWWPQIDIVYSRAGELRNMFTDTLNKVSQSSTFSTTPLRISGITGVSALKDILFNPQQLRSQYSQAFKSKTSDRLSYDEGPNNRELLLWIVRLIIVDPYLMLHNPNKLDHETQMSTFELINGLVSLVHDTSMMPDVAHTAMESLLVLHETRHIELWNPEASINTFWSISSQVLFSISQKLVLHQIYEYTSVLRWLREILVLRNAFLLHHKENAYLGSNIPMAKHAHTKLEIVFFIYLWSIDPEAVKIAMSCFALFAYEADIRFGFDETAVLTLLPNYNIYMELSAASTTLVTTGRNALQKKILSILRRIEYATPGNKQAWYDTFVSQQNLAKFLAIYPKRVDDLSSGGSTATSPSVSTSETSGFVGSGYGKFGKRRTGVHSSEHDIEDVFHEWANMTGFLCALGSVWLPVKNRPGQHGIPADTRRISMEPVSSDLHYCPVTQFIGDCLKYLVCHNEKFGLQIQRHIQDILGHELNPLCYPILFDQIKIQVDKFFDSTGQVICSEQNTQFIDNVIVIMRSVFEMKAQQVAQNSLEGPTTATKSSSNTLGVPNNNPGPSSSVSNTSNDPSSNSTSVTGRGGPQQINENPLANVNSLEQLVLNIVRYARQLDTSVGTVAIRIRVCQLVESMMKRRDDLSFRQEIKFRNKLVEYLTDWIMGNSHQFNQVHALGQSAAGVGVGSGVNVTTSQLVVDQYQHLTRELDQASMEAVATLLHSLPLQPEESDRGDLMEAKSQLFLKYFTLFMNLLNDCSDDLNDDQSSLSDHQTNTERPTSNITNQTQQQQQQQSQLINQLQQKQQSLRNSTIVAMSNLLAANIESGLMRSIALGYHRDPQTRAAFMEVLTKILQQGTEFDTLAETVLADRFERLVELVTMIGDKGELPIAMALANVVSPQYMDELARVFVTIFDAKHLLHQLLLNIFAKEVEMADCYQTILRGNGLPTKIMSFCFKLYGSHYLYNLFAPILAKMYIADLRSYEVDPSRIEQHEQLDENRKNLRLLTQDVFQAVIDSSSQFPIQLRILCSCLYQVVQQRFPQHPLQAVSTVIFLRFINPALVLPHEFGIVDAEPLPRIKRGLTLVSKILQNIANNLIFTKEFHMRCFNDYLRSTFDSATNFVLSICESINLITIISTDEQQPIENNISDSTTPSPTYPMSYISDANVLALHRLLWYHQEKIGDYLSSGRDHKAIGRRPFDKMATLLAYLGPPDHRPLDSQWISYDMTATKFEELMAKTQMHEREEFKSLKALNIFYQAGFSKQNNPVFYYIARRFKVNEMNCDLLIYHVLLTLKPFQAKPFELIVDFTHTCTDNRFKTDYLSKWFICMPDCFYYNLQACYIYNCNSWVREYTKYHDRILSTIKGSRKLIFLDHISRLNDFIDIDQQKLPGHTLSLEEDLKVFNNALKLSHKDTKVAIKVGPQAIQVTSSEKTKVLGHSVLLNDVYYASEIEEVCLVDDNQFTLTIANETGPLSFIHNDCDNIVQAIIHIRTRWELAQPDSIQIHNKIRPKDVPGTLLNIALLNLGSLDPSLRSAAYNLLCALTQTFDLRIEGQLLESSGLCIPSNNTIFIKTISEKLALKEAHLTLEFLEECVEGFRNSTIELKHLCLEYMTTWLPNLTRFCKQNDDNKRAKVSMILDKLITLTIEEDDMYPSIQAKIWSHIGQISDLLDIVLDCFIKRSVLGGLGSLQAEILADTAVALASSNALLFSRKVIGRLCRLIEKTCLSPTPTLEQHLIWDDIAILLRYLLMLSFNNSLDVASHLPFLFHIVTLLVSTGPLTLRASTHGLVINILHSLCTCSQPQFSDETQRVLRLSLAEFSLPKFYALFGLSKVKSASIIAFRTGIIRQQQQQQHSNQFIALDKQQGQTLSERSLTTTIAYSPTIEQPERMSLISLETITDTLLELMEACMNDIPDCEWLAQWQELAKRFAFQFNPALQPRAIIVYGCISKTTSDAEIKALLRILVKALESFSDIDLIDSIIMCLTRLLPLLSPESKIHKFMFWIAISILQLEETQLYASGLALLEQNLHTLDHMLNLFENTTTHQQQTLERIMMDAREPLEWQFKQLDASMGLSFKSNFNFALVGHLIKGFRHPVQSTVARTTRVLSALLSIVAKSESHDKFKVTPTSIPYLAALISVVEEVRTRCPVKHRPVIISSTANSNSTNILPLNYSSISTIHSLSHLPQSYSTTSIADLSGTSSSSPSYVLTNQTINSTLLNVQQSLYSRRQKSWDTSYIDRTRRIGGLLNVSGTRLLTVPSHVRHWHSFDIEHAVPRILTKPASTLVQLQQVKQVVPTISVTPQTTPETQQTPQISETNHLLDPNVLTDTSTQALVLTVLATLVRNTSDENEMRIIYEYLSESSIVFPKVFPVIHNLLDAKINSVLSLSHDESILASVQSIIYQMIACSAGDDASQQQQQLSYLQSCGFGGLWRFAGPFNVSRQNPDNVELFVNWLEAMVETCLPSLDEHEDGSESGVNNGNSLTGNNNTRHASLHHHRTFRHHHHYYTTSSTTACLNANLSSSMSSISIESIRSPTDRDGQFFDLNDLNRPAQSQSQNGNYTRSPNQLYQNLFSVRPSFSTHLLNTHQTSNILLSNVSFSYEDQNQCFDKSKSSHQTLSKITRQDKVINYLGFVLRSHSLFYCSVPKVATRTLLTFITYLHIRDDLIPLLTNYSTLNNTLNFTNNLNIFKLADFNQMLLSSTRNNSQSFTNNSISILKSFLSHLMIFNNTNLTKIDLWSMYQKESFPFIRLRTLSDPSILFSSNFTRVIFVRHPFERLASAYVDKIASLKHEPFSLYDNLRRVICRKYSSFYLTRIQKGFYRIHKRISNRTKEPCQKIIPKFEHFIHYLMSDSLKDDVHWQSYSKLCYVCLFKYNFIGKYETIKEDLQQLKLYLGLKSIHSNNENYFTTGKTKEYYKSLYSNLTNELICNLKYFYEDDFKLFNYRLEDYLTDQRTIQCSPSHKRVFKKRIKN</sequence>
<dbReference type="GO" id="GO:0008146">
    <property type="term" value="F:sulfotransferase activity"/>
    <property type="evidence" value="ECO:0007669"/>
    <property type="project" value="InterPro"/>
</dbReference>
<dbReference type="SUPFAM" id="SSF48350">
    <property type="entry name" value="GTPase activation domain, GAP"/>
    <property type="match status" value="1"/>
</dbReference>
<feature type="domain" description="CRAL-TRIO" evidence="5">
    <location>
        <begin position="1670"/>
        <end position="1828"/>
    </location>
</feature>
<dbReference type="Pfam" id="PF21877">
    <property type="entry name" value="PH_NF1"/>
    <property type="match status" value="1"/>
</dbReference>
<dbReference type="InterPro" id="IPR011993">
    <property type="entry name" value="PH-like_dom_sf"/>
</dbReference>
<feature type="region of interest" description="Disordered" evidence="3">
    <location>
        <begin position="2965"/>
        <end position="2988"/>
    </location>
</feature>
<keyword evidence="2" id="KW-0597">Phosphoprotein</keyword>
<feature type="compositionally biased region" description="Low complexity" evidence="3">
    <location>
        <begin position="1208"/>
        <end position="1219"/>
    </location>
</feature>
<dbReference type="Pfam" id="PF13716">
    <property type="entry name" value="CRAL_TRIO_2"/>
    <property type="match status" value="1"/>
</dbReference>
<dbReference type="Proteomes" id="UP000663854">
    <property type="component" value="Unassembled WGS sequence"/>
</dbReference>
<dbReference type="Pfam" id="PF03567">
    <property type="entry name" value="Sulfotransfer_2"/>
    <property type="match status" value="1"/>
</dbReference>
<keyword evidence="1" id="KW-0343">GTPase activation</keyword>
<evidence type="ECO:0008006" key="9">
    <source>
        <dbReference type="Google" id="ProtNLM"/>
    </source>
</evidence>
<proteinExistence type="predicted"/>
<feature type="compositionally biased region" description="Low complexity" evidence="3">
    <location>
        <begin position="2900"/>
        <end position="2914"/>
    </location>
</feature>
<gene>
    <name evidence="7" type="ORF">JXQ802_LOCUS39731</name>
    <name evidence="6" type="ORF">PYM288_LOCUS8941</name>
</gene>
<feature type="compositionally biased region" description="Low complexity" evidence="3">
    <location>
        <begin position="986"/>
        <end position="1012"/>
    </location>
</feature>
<accession>A0A815SD94</accession>